<dbReference type="NCBIfam" id="TIGR00229">
    <property type="entry name" value="sensory_box"/>
    <property type="match status" value="1"/>
</dbReference>
<accession>A0A510USS2</accession>
<dbReference type="PROSITE" id="PS50112">
    <property type="entry name" value="PAS"/>
    <property type="match status" value="1"/>
</dbReference>
<organism evidence="2 3">
    <name type="scientific">Cellulomonas persica</name>
    <dbReference type="NCBI Taxonomy" id="76861"/>
    <lineage>
        <taxon>Bacteria</taxon>
        <taxon>Bacillati</taxon>
        <taxon>Actinomycetota</taxon>
        <taxon>Actinomycetes</taxon>
        <taxon>Micrococcales</taxon>
        <taxon>Cellulomonadaceae</taxon>
        <taxon>Cellulomonas</taxon>
    </lineage>
</organism>
<dbReference type="RefSeq" id="WP_146805977.1">
    <property type="nucleotide sequence ID" value="NZ_BJUA01000006.1"/>
</dbReference>
<feature type="domain" description="PAS" evidence="1">
    <location>
        <begin position="26"/>
        <end position="77"/>
    </location>
</feature>
<sequence length="181" mass="20413">MRTASITPTSVERTFGAEEIIVSKTDPQGRITYANDVFVRVSGFELDELLGQPHSVIRHPDMPRAVFQRLWDTIREGDEIFAYVKNLATDGSYYWVLAHVTPSQRDGRTVGYHSNRRLPAPAAVREVEELYDVLLREERRHGTGNQAVAASGALLSSTLEQRGVSYDEFVWDVINRHGGVR</sequence>
<evidence type="ECO:0000313" key="2">
    <source>
        <dbReference type="EMBL" id="GEK17708.1"/>
    </source>
</evidence>
<dbReference type="SUPFAM" id="SSF55785">
    <property type="entry name" value="PYP-like sensor domain (PAS domain)"/>
    <property type="match status" value="1"/>
</dbReference>
<dbReference type="OrthoDB" id="266313at2"/>
<dbReference type="Pfam" id="PF08447">
    <property type="entry name" value="PAS_3"/>
    <property type="match status" value="1"/>
</dbReference>
<proteinExistence type="predicted"/>
<dbReference type="Proteomes" id="UP000321386">
    <property type="component" value="Unassembled WGS sequence"/>
</dbReference>
<dbReference type="InterPro" id="IPR035965">
    <property type="entry name" value="PAS-like_dom_sf"/>
</dbReference>
<dbReference type="AlphaFoldDB" id="A0A510USS2"/>
<reference evidence="2 3" key="1">
    <citation type="submission" date="2019-07" db="EMBL/GenBank/DDBJ databases">
        <title>Whole genome shotgun sequence of Cellulomonas persica NBRC 101101.</title>
        <authorList>
            <person name="Hosoyama A."/>
            <person name="Uohara A."/>
            <person name="Ohji S."/>
            <person name="Ichikawa N."/>
        </authorList>
    </citation>
    <scope>NUCLEOTIDE SEQUENCE [LARGE SCALE GENOMIC DNA]</scope>
    <source>
        <strain evidence="2 3">NBRC 101101</strain>
    </source>
</reference>
<dbReference type="Gene3D" id="3.30.450.20">
    <property type="entry name" value="PAS domain"/>
    <property type="match status" value="1"/>
</dbReference>
<dbReference type="EMBL" id="BJUA01000006">
    <property type="protein sequence ID" value="GEK17708.1"/>
    <property type="molecule type" value="Genomic_DNA"/>
</dbReference>
<evidence type="ECO:0000259" key="1">
    <source>
        <dbReference type="PROSITE" id="PS50112"/>
    </source>
</evidence>
<dbReference type="InterPro" id="IPR000014">
    <property type="entry name" value="PAS"/>
</dbReference>
<name>A0A510USS2_9CELL</name>
<dbReference type="CDD" id="cd00130">
    <property type="entry name" value="PAS"/>
    <property type="match status" value="1"/>
</dbReference>
<keyword evidence="3" id="KW-1185">Reference proteome</keyword>
<comment type="caution">
    <text evidence="2">The sequence shown here is derived from an EMBL/GenBank/DDBJ whole genome shotgun (WGS) entry which is preliminary data.</text>
</comment>
<evidence type="ECO:0000313" key="3">
    <source>
        <dbReference type="Proteomes" id="UP000321386"/>
    </source>
</evidence>
<protein>
    <submittedName>
        <fullName evidence="2">Chemotaxis protein</fullName>
    </submittedName>
</protein>
<gene>
    <name evidence="2" type="ORF">CPE01_14410</name>
</gene>
<dbReference type="InterPro" id="IPR013655">
    <property type="entry name" value="PAS_fold_3"/>
</dbReference>